<dbReference type="Proteomes" id="UP000324170">
    <property type="component" value="Unassembled WGS sequence"/>
</dbReference>
<proteinExistence type="predicted"/>
<accession>A0ABY3NQB6</accession>
<feature type="domain" description="Phage tail fibre protein N-terminal" evidence="1">
    <location>
        <begin position="1"/>
        <end position="37"/>
    </location>
</feature>
<protein>
    <submittedName>
        <fullName evidence="2">Tail-collar fiber protein</fullName>
    </submittedName>
</protein>
<evidence type="ECO:0000259" key="1">
    <source>
        <dbReference type="Pfam" id="PF12571"/>
    </source>
</evidence>
<organism evidence="2 3">
    <name type="scientific">Xenorhabdus doucetiae</name>
    <dbReference type="NCBI Taxonomy" id="351671"/>
    <lineage>
        <taxon>Bacteria</taxon>
        <taxon>Pseudomonadati</taxon>
        <taxon>Pseudomonadota</taxon>
        <taxon>Gammaproteobacteria</taxon>
        <taxon>Enterobacterales</taxon>
        <taxon>Morganellaceae</taxon>
        <taxon>Xenorhabdus</taxon>
    </lineage>
</organism>
<sequence>MSTKYFALLTHAGTKKLEKAALSGIKLEITHMAVGDLVKWKP</sequence>
<comment type="caution">
    <text evidence="2">The sequence shown here is derived from an EMBL/GenBank/DDBJ whole genome shotgun (WGS) entry which is preliminary data.</text>
</comment>
<dbReference type="InterPro" id="IPR022225">
    <property type="entry name" value="Phage_tail_fibre_N"/>
</dbReference>
<dbReference type="EMBL" id="VNHN01000055">
    <property type="protein sequence ID" value="TYP01035.1"/>
    <property type="molecule type" value="Genomic_DNA"/>
</dbReference>
<gene>
    <name evidence="2" type="ORF">LY16_02814</name>
</gene>
<keyword evidence="3" id="KW-1185">Reference proteome</keyword>
<evidence type="ECO:0000313" key="2">
    <source>
        <dbReference type="EMBL" id="TYP01035.1"/>
    </source>
</evidence>
<dbReference type="Pfam" id="PF12571">
    <property type="entry name" value="Phage_tail_fib"/>
    <property type="match status" value="1"/>
</dbReference>
<evidence type="ECO:0000313" key="3">
    <source>
        <dbReference type="Proteomes" id="UP000324170"/>
    </source>
</evidence>
<name>A0ABY3NQB6_9GAMM</name>
<reference evidence="2 3" key="1">
    <citation type="submission" date="2019-07" db="EMBL/GenBank/DDBJ databases">
        <title>Genomic Encyclopedia of Type Strains, Phase I: the one thousand microbial genomes (KMG-I) project.</title>
        <authorList>
            <person name="Kyrpides N."/>
        </authorList>
    </citation>
    <scope>NUCLEOTIDE SEQUENCE [LARGE SCALE GENOMIC DNA]</scope>
    <source>
        <strain evidence="2 3">DSM 17909</strain>
    </source>
</reference>